<sequence length="321" mass="37090">MNVVKEIERINAKEIDLIISRGLEAGGSWHDEHKDSAYVYIGGLPYEASEGDVITIFSQYGEVLDINMIRDEKTGKSKGFAFLGYQDQRSTVLAVDNFNGIKLADRTLRVDHVKNYKPPSRKDADGNKIVDLRFNAAPQPIEYDSPDEKEQAEPEMTDEAIMVAHKIDQEDPMAPYLLEKAKKAIKKEKKRKEKEGKKEKKSKRDKKSKSKKDYKKREDSPPIFKEEKREPRHASRTPSRSPQHGSRPIHSKPHRSTSPNIRSVSRGRSPLRLERKRSPSPRGSRYHSRRSRSRSTSRSRRDDHSSRKSYRSRSPRQESRQ</sequence>
<dbReference type="Proteomes" id="UP001165960">
    <property type="component" value="Unassembled WGS sequence"/>
</dbReference>
<comment type="caution">
    <text evidence="1">The sequence shown here is derived from an EMBL/GenBank/DDBJ whole genome shotgun (WGS) entry which is preliminary data.</text>
</comment>
<organism evidence="1 2">
    <name type="scientific">Entomophthora muscae</name>
    <dbReference type="NCBI Taxonomy" id="34485"/>
    <lineage>
        <taxon>Eukaryota</taxon>
        <taxon>Fungi</taxon>
        <taxon>Fungi incertae sedis</taxon>
        <taxon>Zoopagomycota</taxon>
        <taxon>Entomophthoromycotina</taxon>
        <taxon>Entomophthoromycetes</taxon>
        <taxon>Entomophthorales</taxon>
        <taxon>Entomophthoraceae</taxon>
        <taxon>Entomophthora</taxon>
    </lineage>
</organism>
<dbReference type="EMBL" id="QTSX02005293">
    <property type="protein sequence ID" value="KAJ9059988.1"/>
    <property type="molecule type" value="Genomic_DNA"/>
</dbReference>
<gene>
    <name evidence="1" type="primary">cwf29_2</name>
    <name evidence="1" type="ORF">DSO57_1039734</name>
</gene>
<evidence type="ECO:0000313" key="2">
    <source>
        <dbReference type="Proteomes" id="UP001165960"/>
    </source>
</evidence>
<accession>A0ACC2SC51</accession>
<name>A0ACC2SC51_9FUNG</name>
<keyword evidence="2" id="KW-1185">Reference proteome</keyword>
<reference evidence="1" key="1">
    <citation type="submission" date="2022-04" db="EMBL/GenBank/DDBJ databases">
        <title>Genome of the entomopathogenic fungus Entomophthora muscae.</title>
        <authorList>
            <person name="Elya C."/>
            <person name="Lovett B.R."/>
            <person name="Lee E."/>
            <person name="Macias A.M."/>
            <person name="Hajek A.E."/>
            <person name="De Bivort B.L."/>
            <person name="Kasson M.T."/>
            <person name="De Fine Licht H.H."/>
            <person name="Stajich J.E."/>
        </authorList>
    </citation>
    <scope>NUCLEOTIDE SEQUENCE</scope>
    <source>
        <strain evidence="1">Berkeley</strain>
    </source>
</reference>
<evidence type="ECO:0000313" key="1">
    <source>
        <dbReference type="EMBL" id="KAJ9059988.1"/>
    </source>
</evidence>
<proteinExistence type="predicted"/>
<protein>
    <submittedName>
        <fullName evidence="1">RNA-binding protein Cwf29</fullName>
    </submittedName>
</protein>